<evidence type="ECO:0000313" key="1">
    <source>
        <dbReference type="EMBL" id="KAK1607409.1"/>
    </source>
</evidence>
<keyword evidence="2" id="KW-1185">Reference proteome</keyword>
<dbReference type="AlphaFoldDB" id="A0AAD8QUC9"/>
<protein>
    <submittedName>
        <fullName evidence="1">Uncharacterized protein</fullName>
    </submittedName>
</protein>
<sequence>MAKAATQTRKQAAEAMPSIQLAQAGPVEMRAVTWNGSSTWQAVEHGLQLLKLGVIWRVGTGSKIRAWRDPWIPRESSRIPRSSQGRCRFRWVADFILPDGTWNLQCLPQYFLVDDVTEILKIQPSQRYDEDFIAWFPEKRAPSSIGAVCGKPVGTRRVIGCFDHVIYDSINIANAIVGPFIVKLGKLDLIRVLRVYSAQRLVSFDLFGYVWRVVYDVRERPLLHRCRGHPSITRSVRPQHVKDSVFIGCRIDRIDSSLGQSIGRVISIDINIFAIIVSAPFDIIYVCGI</sequence>
<reference evidence="1" key="1">
    <citation type="submission" date="2023-07" db="EMBL/GenBank/DDBJ databases">
        <title>A chromosome-level genome assembly of Lolium multiflorum.</title>
        <authorList>
            <person name="Chen Y."/>
            <person name="Copetti D."/>
            <person name="Kolliker R."/>
            <person name="Studer B."/>
        </authorList>
    </citation>
    <scope>NUCLEOTIDE SEQUENCE</scope>
    <source>
        <strain evidence="1">02402/16</strain>
        <tissue evidence="1">Leaf</tissue>
    </source>
</reference>
<dbReference type="Proteomes" id="UP001231189">
    <property type="component" value="Unassembled WGS sequence"/>
</dbReference>
<evidence type="ECO:0000313" key="2">
    <source>
        <dbReference type="Proteomes" id="UP001231189"/>
    </source>
</evidence>
<comment type="caution">
    <text evidence="1">The sequence shown here is derived from an EMBL/GenBank/DDBJ whole genome shotgun (WGS) entry which is preliminary data.</text>
</comment>
<accession>A0AAD8QUC9</accession>
<organism evidence="1 2">
    <name type="scientific">Lolium multiflorum</name>
    <name type="common">Italian ryegrass</name>
    <name type="synonym">Lolium perenne subsp. multiflorum</name>
    <dbReference type="NCBI Taxonomy" id="4521"/>
    <lineage>
        <taxon>Eukaryota</taxon>
        <taxon>Viridiplantae</taxon>
        <taxon>Streptophyta</taxon>
        <taxon>Embryophyta</taxon>
        <taxon>Tracheophyta</taxon>
        <taxon>Spermatophyta</taxon>
        <taxon>Magnoliopsida</taxon>
        <taxon>Liliopsida</taxon>
        <taxon>Poales</taxon>
        <taxon>Poaceae</taxon>
        <taxon>BOP clade</taxon>
        <taxon>Pooideae</taxon>
        <taxon>Poodae</taxon>
        <taxon>Poeae</taxon>
        <taxon>Poeae Chloroplast Group 2 (Poeae type)</taxon>
        <taxon>Loliodinae</taxon>
        <taxon>Loliinae</taxon>
        <taxon>Lolium</taxon>
    </lineage>
</organism>
<name>A0AAD8QUC9_LOLMU</name>
<dbReference type="EMBL" id="JAUUTY010000007">
    <property type="protein sequence ID" value="KAK1607409.1"/>
    <property type="molecule type" value="Genomic_DNA"/>
</dbReference>
<gene>
    <name evidence="1" type="ORF">QYE76_031082</name>
</gene>
<proteinExistence type="predicted"/>